<dbReference type="Proteomes" id="UP000214720">
    <property type="component" value="Unassembled WGS sequence"/>
</dbReference>
<evidence type="ECO:0000313" key="2">
    <source>
        <dbReference type="Proteomes" id="UP000214720"/>
    </source>
</evidence>
<dbReference type="AlphaFoldDB" id="A0A226X999"/>
<dbReference type="EMBL" id="MTHB01000027">
    <property type="protein sequence ID" value="OXC80055.1"/>
    <property type="molecule type" value="Genomic_DNA"/>
</dbReference>
<gene>
    <name evidence="1" type="ORF">BSU04_04485</name>
</gene>
<reference evidence="2" key="1">
    <citation type="submission" date="2017-01" db="EMBL/GenBank/DDBJ databases">
        <title>Genome Analysis of Deinococcus marmoris KOPRI26562.</title>
        <authorList>
            <person name="Kim J.H."/>
            <person name="Oh H.-M."/>
        </authorList>
    </citation>
    <scope>NUCLEOTIDE SEQUENCE [LARGE SCALE GENOMIC DNA]</scope>
    <source>
        <strain evidence="2">PAMC 26633</strain>
    </source>
</reference>
<proteinExistence type="predicted"/>
<protein>
    <submittedName>
        <fullName evidence="1">Uncharacterized protein</fullName>
    </submittedName>
</protein>
<comment type="caution">
    <text evidence="1">The sequence shown here is derived from an EMBL/GenBank/DDBJ whole genome shotgun (WGS) entry which is preliminary data.</text>
</comment>
<name>A0A226X999_CABSO</name>
<sequence length="41" mass="4604">MHLFVCGGRDFEIRIGKLSAWTRRPDTRDKNQDIADLAGSG</sequence>
<organism evidence="1 2">
    <name type="scientific">Caballeronia sordidicola</name>
    <name type="common">Burkholderia sordidicola</name>
    <dbReference type="NCBI Taxonomy" id="196367"/>
    <lineage>
        <taxon>Bacteria</taxon>
        <taxon>Pseudomonadati</taxon>
        <taxon>Pseudomonadota</taxon>
        <taxon>Betaproteobacteria</taxon>
        <taxon>Burkholderiales</taxon>
        <taxon>Burkholderiaceae</taxon>
        <taxon>Caballeronia</taxon>
    </lineage>
</organism>
<accession>A0A226X999</accession>
<evidence type="ECO:0000313" key="1">
    <source>
        <dbReference type="EMBL" id="OXC80055.1"/>
    </source>
</evidence>